<dbReference type="AlphaFoldDB" id="A0A366M9L1"/>
<dbReference type="EMBL" id="NIZT01000070">
    <property type="protein sequence ID" value="RBQ22284.1"/>
    <property type="molecule type" value="Genomic_DNA"/>
</dbReference>
<sequence length="59" mass="6564">MLKMLFILVLTGDDDNLGSNFNNLKVFINDSLHAVDNGGKIILENGIYKGSKNIELINR</sequence>
<evidence type="ECO:0000313" key="1">
    <source>
        <dbReference type="EMBL" id="RBQ22284.1"/>
    </source>
</evidence>
<accession>A0A366M9L1</accession>
<dbReference type="Proteomes" id="UP000253099">
    <property type="component" value="Unassembled WGS sequence"/>
</dbReference>
<protein>
    <submittedName>
        <fullName evidence="1">Uncharacterized protein</fullName>
    </submittedName>
</protein>
<comment type="caution">
    <text evidence="1">The sequence shown here is derived from an EMBL/GenBank/DDBJ whole genome shotgun (WGS) entry which is preliminary data.</text>
</comment>
<organism evidence="1 2">
    <name type="scientific">Candidatus Methanobinarius endosymbioticus</name>
    <dbReference type="NCBI Taxonomy" id="2006182"/>
    <lineage>
        <taxon>Archaea</taxon>
        <taxon>Methanobacteriati</taxon>
        <taxon>Methanobacteriota</taxon>
        <taxon>Methanomada group</taxon>
        <taxon>Methanobacteria</taxon>
        <taxon>Methanobacteriales</taxon>
        <taxon>Methanobacteriaceae</taxon>
        <taxon>Candidatus Methanobinarius</taxon>
    </lineage>
</organism>
<keyword evidence="2" id="KW-1185">Reference proteome</keyword>
<gene>
    <name evidence="1" type="ORF">ALNOE001_20140</name>
</gene>
<proteinExistence type="predicted"/>
<reference evidence="1 2" key="1">
    <citation type="submission" date="2018-06" db="EMBL/GenBank/DDBJ databases">
        <title>Genomic insight into two independent archaeal endosymbiosis events.</title>
        <authorList>
            <person name="Lind A.E."/>
            <person name="Lewis W.H."/>
            <person name="Spang A."/>
            <person name="Guy L."/>
            <person name="Embley M.T."/>
            <person name="Ettema T.J.G."/>
        </authorList>
    </citation>
    <scope>NUCLEOTIDE SEQUENCE [LARGE SCALE GENOMIC DNA]</scope>
    <source>
        <strain evidence="1">NOE</strain>
    </source>
</reference>
<name>A0A366M9L1_9EURY</name>
<evidence type="ECO:0000313" key="2">
    <source>
        <dbReference type="Proteomes" id="UP000253099"/>
    </source>
</evidence>